<dbReference type="SUPFAM" id="SSF52540">
    <property type="entry name" value="P-loop containing nucleoside triphosphate hydrolases"/>
    <property type="match status" value="1"/>
</dbReference>
<dbReference type="PATRIC" id="fig|520767.4.peg.1585"/>
<evidence type="ECO:0000256" key="3">
    <source>
        <dbReference type="ARBA" id="ARBA00022840"/>
    </source>
</evidence>
<dbReference type="FunFam" id="3.40.50.300:FF:000398">
    <property type="entry name" value="Type IV pilus assembly ATPase PilB"/>
    <property type="match status" value="1"/>
</dbReference>
<dbReference type="GO" id="GO:0005886">
    <property type="term" value="C:plasma membrane"/>
    <property type="evidence" value="ECO:0007669"/>
    <property type="project" value="TreeGrafter"/>
</dbReference>
<dbReference type="InterPro" id="IPR001482">
    <property type="entry name" value="T2SS/T4SS_dom"/>
</dbReference>
<dbReference type="Pfam" id="PF00437">
    <property type="entry name" value="T2SSE"/>
    <property type="match status" value="1"/>
</dbReference>
<keyword evidence="3" id="KW-0067">ATP-binding</keyword>
<dbReference type="EMBL" id="LOHZ01000032">
    <property type="protein sequence ID" value="KYO65842.1"/>
    <property type="molecule type" value="Genomic_DNA"/>
</dbReference>
<dbReference type="PROSITE" id="PS00662">
    <property type="entry name" value="T2SP_E"/>
    <property type="match status" value="1"/>
</dbReference>
<dbReference type="InterPro" id="IPR027417">
    <property type="entry name" value="P-loop_NTPase"/>
</dbReference>
<dbReference type="InterPro" id="IPR037257">
    <property type="entry name" value="T2SS_E_N_sf"/>
</dbReference>
<evidence type="ECO:0000256" key="2">
    <source>
        <dbReference type="ARBA" id="ARBA00022741"/>
    </source>
</evidence>
<evidence type="ECO:0000313" key="5">
    <source>
        <dbReference type="EMBL" id="KYO65842.1"/>
    </source>
</evidence>
<evidence type="ECO:0000256" key="1">
    <source>
        <dbReference type="ARBA" id="ARBA00006611"/>
    </source>
</evidence>
<keyword evidence="2" id="KW-0547">Nucleotide-binding</keyword>
<dbReference type="AlphaFoldDB" id="A0A162MH42"/>
<organism evidence="5 6">
    <name type="scientific">Thermovenabulum gondwanense</name>
    <dbReference type="NCBI Taxonomy" id="520767"/>
    <lineage>
        <taxon>Bacteria</taxon>
        <taxon>Bacillati</taxon>
        <taxon>Bacillota</taxon>
        <taxon>Clostridia</taxon>
        <taxon>Thermosediminibacterales</taxon>
        <taxon>Thermosediminibacteraceae</taxon>
        <taxon>Thermovenabulum</taxon>
    </lineage>
</organism>
<feature type="domain" description="Bacterial type II secretion system protein E" evidence="4">
    <location>
        <begin position="380"/>
        <end position="394"/>
    </location>
</feature>
<dbReference type="SUPFAM" id="SSF160246">
    <property type="entry name" value="EspE N-terminal domain-like"/>
    <property type="match status" value="1"/>
</dbReference>
<dbReference type="STRING" id="520767.ATZ99_14800"/>
<dbReference type="InterPro" id="IPR003593">
    <property type="entry name" value="AAA+_ATPase"/>
</dbReference>
<dbReference type="FunFam" id="3.30.450.90:FF:000001">
    <property type="entry name" value="Type II secretion system ATPase GspE"/>
    <property type="match status" value="1"/>
</dbReference>
<dbReference type="PANTHER" id="PTHR30258:SF1">
    <property type="entry name" value="PROTEIN TRANSPORT PROTEIN HOFB HOMOLOG"/>
    <property type="match status" value="1"/>
</dbReference>
<dbReference type="GO" id="GO:0005524">
    <property type="term" value="F:ATP binding"/>
    <property type="evidence" value="ECO:0007669"/>
    <property type="project" value="UniProtKB-KW"/>
</dbReference>
<dbReference type="Proteomes" id="UP000075737">
    <property type="component" value="Unassembled WGS sequence"/>
</dbReference>
<dbReference type="OrthoDB" id="9808272at2"/>
<comment type="similarity">
    <text evidence="1">Belongs to the GSP E family.</text>
</comment>
<keyword evidence="6" id="KW-1185">Reference proteome</keyword>
<accession>A0A162MH42</accession>
<dbReference type="PANTHER" id="PTHR30258">
    <property type="entry name" value="TYPE II SECRETION SYSTEM PROTEIN GSPE-RELATED"/>
    <property type="match status" value="1"/>
</dbReference>
<gene>
    <name evidence="5" type="primary">epsE_2</name>
    <name evidence="5" type="ORF">ATZ99_14800</name>
</gene>
<evidence type="ECO:0000259" key="4">
    <source>
        <dbReference type="PROSITE" id="PS00662"/>
    </source>
</evidence>
<dbReference type="RefSeq" id="WP_068748599.1">
    <property type="nucleotide sequence ID" value="NZ_LOHZ01000032.1"/>
</dbReference>
<dbReference type="GO" id="GO:0016887">
    <property type="term" value="F:ATP hydrolysis activity"/>
    <property type="evidence" value="ECO:0007669"/>
    <property type="project" value="TreeGrafter"/>
</dbReference>
<dbReference type="FunFam" id="3.30.300.160:FF:000002">
    <property type="entry name" value="Type II secretion system protein E"/>
    <property type="match status" value="1"/>
</dbReference>
<dbReference type="InterPro" id="IPR007831">
    <property type="entry name" value="T2SS_GspE_N"/>
</dbReference>
<dbReference type="Gene3D" id="3.40.50.300">
    <property type="entry name" value="P-loop containing nucleotide triphosphate hydrolases"/>
    <property type="match status" value="1"/>
</dbReference>
<name>A0A162MH42_9FIRM</name>
<evidence type="ECO:0000313" key="6">
    <source>
        <dbReference type="Proteomes" id="UP000075737"/>
    </source>
</evidence>
<dbReference type="SMART" id="SM00382">
    <property type="entry name" value="AAA"/>
    <property type="match status" value="1"/>
</dbReference>
<dbReference type="CDD" id="cd01129">
    <property type="entry name" value="PulE-GspE-like"/>
    <property type="match status" value="1"/>
</dbReference>
<comment type="caution">
    <text evidence="5">The sequence shown here is derived from an EMBL/GenBank/DDBJ whole genome shotgun (WGS) entry which is preliminary data.</text>
</comment>
<proteinExistence type="inferred from homology"/>
<dbReference type="Pfam" id="PF05157">
    <property type="entry name" value="MshEN"/>
    <property type="match status" value="1"/>
</dbReference>
<reference evidence="5 6" key="1">
    <citation type="submission" date="2015-12" db="EMBL/GenBank/DDBJ databases">
        <title>Draft genome of Thermovenabulum gondwanense isolated from a red thermophilic microbial mat colonisisng an outflow channel of a bore well.</title>
        <authorList>
            <person name="Patel B.K."/>
        </authorList>
    </citation>
    <scope>NUCLEOTIDE SEQUENCE [LARGE SCALE GENOMIC DNA]</scope>
    <source>
        <strain evidence="5 6">R270</strain>
    </source>
</reference>
<dbReference type="Gene3D" id="3.30.300.160">
    <property type="entry name" value="Type II secretion system, protein E, N-terminal domain"/>
    <property type="match status" value="1"/>
</dbReference>
<dbReference type="Gene3D" id="3.30.450.90">
    <property type="match status" value="1"/>
</dbReference>
<protein>
    <submittedName>
        <fullName evidence="5">Type II secretion system protein E</fullName>
    </submittedName>
</protein>
<dbReference type="Gene3D" id="1.10.40.70">
    <property type="match status" value="1"/>
</dbReference>
<sequence length="561" mass="63241">MTKNRKRLGDILLEGKLITPEQLNKALEIQKKTGERLGEILIKQGYISEEEMVEILEFQLGIPKINLHKYLIEPEIVKILPEAIARKYTVFPVKVENNTLTLAVNDPFNIIAIDDIKMLTGLNVEIVLATKSEIEKAIDNYYSSKEVIQKVLQEIKIEIGATEDESIGIVDISEEETAPVIRLINTVINQAVKENASDIHIEPQERNIRVRFRIDGELYEVIRWPKNLLPSVLTRIKILAGMDITQRRLPQDGHLELQIENNNIDVRVSTLPTVHGEKIVLRIFNRKHSLLGLEELGFNGEQIEIIERILKIPYGMILVTGPTGSGKTTTLYSMLNKINNPTKNIITLEDPVEYILNGINQVQINMKTGFSFASGLRSILRQDPDIIMVGEIRDAETADIAVRAALTGHLVFSTLHTNNAIGTITRLLDMGLEPYLVASCLVGIIAQRLVRKNCPYCKEKYEPLPHEKAFFDDDKELVLYKSKGCNFCSNTGFKGRTVLAEILPISAELRELIAKKATNREIAEKSQKIGFKSMKDVGLEMVKNGITTLDEILKVLYSEED</sequence>